<evidence type="ECO:0000256" key="8">
    <source>
        <dbReference type="ARBA" id="ARBA00022989"/>
    </source>
</evidence>
<evidence type="ECO:0000256" key="1">
    <source>
        <dbReference type="ARBA" id="ARBA00002672"/>
    </source>
</evidence>
<evidence type="ECO:0000256" key="10">
    <source>
        <dbReference type="SAM" id="Phobius"/>
    </source>
</evidence>
<dbReference type="GO" id="GO:0034257">
    <property type="term" value="F:nicotinamide riboside transmembrane transporter activity"/>
    <property type="evidence" value="ECO:0007669"/>
    <property type="project" value="InterPro"/>
</dbReference>
<dbReference type="Pfam" id="PF04973">
    <property type="entry name" value="NMN_transporter"/>
    <property type="match status" value="1"/>
</dbReference>
<dbReference type="AlphaFoldDB" id="A0A096C2C7"/>
<proteinExistence type="inferred from homology"/>
<comment type="subcellular location">
    <subcellularLocation>
        <location evidence="2">Cell membrane</location>
        <topology evidence="2">Multi-pass membrane protein</topology>
    </subcellularLocation>
</comment>
<dbReference type="PANTHER" id="PTHR36122">
    <property type="entry name" value="NICOTINAMIDE RIBOSIDE TRANSPORTER PNUC"/>
    <property type="match status" value="1"/>
</dbReference>
<evidence type="ECO:0000313" key="11">
    <source>
        <dbReference type="EMBL" id="KGF49137.1"/>
    </source>
</evidence>
<keyword evidence="8 10" id="KW-1133">Transmembrane helix</keyword>
<dbReference type="EMBL" id="JRNR01000057">
    <property type="protein sequence ID" value="KGF49137.1"/>
    <property type="molecule type" value="Genomic_DNA"/>
</dbReference>
<dbReference type="PANTHER" id="PTHR36122:SF2">
    <property type="entry name" value="NICOTINAMIDE RIBOSIDE TRANSPORTER PNUC"/>
    <property type="match status" value="1"/>
</dbReference>
<evidence type="ECO:0000256" key="5">
    <source>
        <dbReference type="ARBA" id="ARBA00022448"/>
    </source>
</evidence>
<organism evidence="11 12">
    <name type="scientific">Prevotella disiens DNF00882</name>
    <dbReference type="NCBI Taxonomy" id="1401075"/>
    <lineage>
        <taxon>Bacteria</taxon>
        <taxon>Pseudomonadati</taxon>
        <taxon>Bacteroidota</taxon>
        <taxon>Bacteroidia</taxon>
        <taxon>Bacteroidales</taxon>
        <taxon>Prevotellaceae</taxon>
        <taxon>Prevotella</taxon>
    </lineage>
</organism>
<name>A0A096C2C7_9BACT</name>
<evidence type="ECO:0000256" key="4">
    <source>
        <dbReference type="ARBA" id="ARBA00017522"/>
    </source>
</evidence>
<evidence type="ECO:0000256" key="9">
    <source>
        <dbReference type="ARBA" id="ARBA00023136"/>
    </source>
</evidence>
<evidence type="ECO:0000313" key="12">
    <source>
        <dbReference type="Proteomes" id="UP000029538"/>
    </source>
</evidence>
<feature type="transmembrane region" description="Helical" evidence="10">
    <location>
        <begin position="103"/>
        <end position="122"/>
    </location>
</feature>
<dbReference type="Proteomes" id="UP000029538">
    <property type="component" value="Unassembled WGS sequence"/>
</dbReference>
<dbReference type="NCBIfam" id="TIGR01528">
    <property type="entry name" value="NMN_trans_PnuC"/>
    <property type="match status" value="1"/>
</dbReference>
<keyword evidence="6" id="KW-1003">Cell membrane</keyword>
<gene>
    <name evidence="11" type="ORF">HMPREF0654_06295</name>
</gene>
<dbReference type="GO" id="GO:0005886">
    <property type="term" value="C:plasma membrane"/>
    <property type="evidence" value="ECO:0007669"/>
    <property type="project" value="UniProtKB-SubCell"/>
</dbReference>
<evidence type="ECO:0000256" key="7">
    <source>
        <dbReference type="ARBA" id="ARBA00022692"/>
    </source>
</evidence>
<feature type="transmembrane region" description="Helical" evidence="10">
    <location>
        <begin position="38"/>
        <end position="58"/>
    </location>
</feature>
<reference evidence="11 12" key="1">
    <citation type="submission" date="2014-07" db="EMBL/GenBank/DDBJ databases">
        <authorList>
            <person name="McCorrison J."/>
            <person name="Sanka R."/>
            <person name="Torralba M."/>
            <person name="Gillis M."/>
            <person name="Haft D.H."/>
            <person name="Methe B."/>
            <person name="Sutton G."/>
            <person name="Nelson K.E."/>
        </authorList>
    </citation>
    <scope>NUCLEOTIDE SEQUENCE [LARGE SCALE GENOMIC DNA]</scope>
    <source>
        <strain evidence="11 12">DNF00882</strain>
    </source>
</reference>
<comment type="similarity">
    <text evidence="3">Belongs to the nicotinamide ribonucleoside (NR) uptake permease (TC 4.B.1) family.</text>
</comment>
<dbReference type="InterPro" id="IPR006419">
    <property type="entry name" value="NMN_transpt_PnuC"/>
</dbReference>
<accession>A0A096C2C7</accession>
<protein>
    <recommendedName>
        <fullName evidence="4">Nicotinamide riboside transporter PnuC</fullName>
    </recommendedName>
</protein>
<keyword evidence="7 10" id="KW-0812">Transmembrane</keyword>
<feature type="transmembrane region" description="Helical" evidence="10">
    <location>
        <begin position="64"/>
        <end position="83"/>
    </location>
</feature>
<feature type="transmembrane region" description="Helical" evidence="10">
    <location>
        <begin position="178"/>
        <end position="195"/>
    </location>
</feature>
<dbReference type="GeneID" id="91082688"/>
<keyword evidence="9 10" id="KW-0472">Membrane</keyword>
<evidence type="ECO:0000256" key="6">
    <source>
        <dbReference type="ARBA" id="ARBA00022475"/>
    </source>
</evidence>
<comment type="caution">
    <text evidence="11">The sequence shown here is derived from an EMBL/GenBank/DDBJ whole genome shotgun (WGS) entry which is preliminary data.</text>
</comment>
<dbReference type="RefSeq" id="WP_021669244.1">
    <property type="nucleotide sequence ID" value="NZ_JRNR01000057.1"/>
</dbReference>
<comment type="function">
    <text evidence="1">Required for nicotinamide riboside transport across the inner membrane.</text>
</comment>
<sequence>MMNNIIQYFQEADTYQILDVVGTVIGLVYIYQEYKASIWLWLTGLIMPIAYTFVYYEAKLYADFGMQIYYILAAVYGFLYWQFGRKKKENIEVPITRFPKQKILPTLFVFLLLWGAIYYVLITFTNSNVPVLDSFGNALSIVGLWALAKKYIEQWWIWVVADIELSALYIYKNIPFTAGLYALYAIIAVAGFYKWKKMMKENDENIKL</sequence>
<evidence type="ECO:0000256" key="2">
    <source>
        <dbReference type="ARBA" id="ARBA00004651"/>
    </source>
</evidence>
<evidence type="ECO:0000256" key="3">
    <source>
        <dbReference type="ARBA" id="ARBA00006669"/>
    </source>
</evidence>
<keyword evidence="5" id="KW-0813">Transport</keyword>